<comment type="catalytic activity">
    <reaction evidence="20">
        <text>7,8-dihydropteroate + L-glutamate + ATP = 7,8-dihydrofolate + ADP + phosphate + H(+)</text>
        <dbReference type="Rhea" id="RHEA:23584"/>
        <dbReference type="ChEBI" id="CHEBI:15378"/>
        <dbReference type="ChEBI" id="CHEBI:17839"/>
        <dbReference type="ChEBI" id="CHEBI:29985"/>
        <dbReference type="ChEBI" id="CHEBI:30616"/>
        <dbReference type="ChEBI" id="CHEBI:43474"/>
        <dbReference type="ChEBI" id="CHEBI:57451"/>
        <dbReference type="ChEBI" id="CHEBI:456216"/>
        <dbReference type="EC" id="6.3.2.12"/>
    </reaction>
</comment>
<dbReference type="Pfam" id="PF08245">
    <property type="entry name" value="Mur_ligase_M"/>
    <property type="match status" value="1"/>
</dbReference>
<dbReference type="EC" id="6.3.2.12" evidence="5"/>
<name>A0A7T7XKJ0_9SPIR</name>
<comment type="catalytic activity">
    <reaction evidence="17">
        <text>(6S)-5,6,7,8-tetrahydrofolyl-(gamma-L-Glu)(n) + L-glutamate + ATP = (6S)-5,6,7,8-tetrahydrofolyl-(gamma-L-Glu)(n+1) + ADP + phosphate + H(+)</text>
        <dbReference type="Rhea" id="RHEA:10580"/>
        <dbReference type="Rhea" id="RHEA-COMP:14738"/>
        <dbReference type="Rhea" id="RHEA-COMP:14740"/>
        <dbReference type="ChEBI" id="CHEBI:15378"/>
        <dbReference type="ChEBI" id="CHEBI:29985"/>
        <dbReference type="ChEBI" id="CHEBI:30616"/>
        <dbReference type="ChEBI" id="CHEBI:43474"/>
        <dbReference type="ChEBI" id="CHEBI:141005"/>
        <dbReference type="ChEBI" id="CHEBI:456216"/>
        <dbReference type="EC" id="6.3.2.17"/>
    </reaction>
</comment>
<dbReference type="KEGG" id="bhc:JFL75_13960"/>
<evidence type="ECO:0000259" key="23">
    <source>
        <dbReference type="Pfam" id="PF08245"/>
    </source>
</evidence>
<evidence type="ECO:0000256" key="12">
    <source>
        <dbReference type="ARBA" id="ARBA00022842"/>
    </source>
</evidence>
<keyword evidence="10 21" id="KW-0547">Nucleotide-binding</keyword>
<evidence type="ECO:0000313" key="24">
    <source>
        <dbReference type="EMBL" id="QQO08041.1"/>
    </source>
</evidence>
<evidence type="ECO:0000256" key="9">
    <source>
        <dbReference type="ARBA" id="ARBA00022723"/>
    </source>
</evidence>
<evidence type="ECO:0000256" key="6">
    <source>
        <dbReference type="ARBA" id="ARBA00013025"/>
    </source>
</evidence>
<evidence type="ECO:0000259" key="22">
    <source>
        <dbReference type="Pfam" id="PF02875"/>
    </source>
</evidence>
<gene>
    <name evidence="24" type="ORF">JFL75_13960</name>
</gene>
<dbReference type="PIRSF" id="PIRSF001563">
    <property type="entry name" value="Folylpolyglu_synth"/>
    <property type="match status" value="1"/>
</dbReference>
<reference evidence="24" key="1">
    <citation type="submission" date="2021-01" db="EMBL/GenBank/DDBJ databases">
        <title>Description of Breznakiella homolactica.</title>
        <authorList>
            <person name="Song Y."/>
            <person name="Brune A."/>
        </authorList>
    </citation>
    <scope>NUCLEOTIDE SEQUENCE</scope>
    <source>
        <strain evidence="24">RmG30</strain>
    </source>
</reference>
<dbReference type="PANTHER" id="PTHR11136">
    <property type="entry name" value="FOLYLPOLYGLUTAMATE SYNTHASE-RELATED"/>
    <property type="match status" value="1"/>
</dbReference>
<comment type="catalytic activity">
    <reaction evidence="19">
        <text>(6R)-5,10-methylenetetrahydrofolyl-(gamma-L-Glu)(n) + L-glutamate + ATP = (6R)-5,10-methylenetetrahydrofolyl-(gamma-L-Glu)(n+1) + ADP + phosphate + H(+)</text>
        <dbReference type="Rhea" id="RHEA:51912"/>
        <dbReference type="Rhea" id="RHEA-COMP:13257"/>
        <dbReference type="Rhea" id="RHEA-COMP:13258"/>
        <dbReference type="ChEBI" id="CHEBI:15378"/>
        <dbReference type="ChEBI" id="CHEBI:29985"/>
        <dbReference type="ChEBI" id="CHEBI:30616"/>
        <dbReference type="ChEBI" id="CHEBI:43474"/>
        <dbReference type="ChEBI" id="CHEBI:136572"/>
        <dbReference type="ChEBI" id="CHEBI:456216"/>
        <dbReference type="EC" id="6.3.2.17"/>
    </reaction>
</comment>
<keyword evidence="11 21" id="KW-0067">ATP-binding</keyword>
<dbReference type="GO" id="GO:0008841">
    <property type="term" value="F:dihydrofolate synthase activity"/>
    <property type="evidence" value="ECO:0007669"/>
    <property type="project" value="UniProtKB-EC"/>
</dbReference>
<dbReference type="AlphaFoldDB" id="A0A7T7XKJ0"/>
<feature type="domain" description="Mur ligase C-terminal" evidence="22">
    <location>
        <begin position="321"/>
        <end position="444"/>
    </location>
</feature>
<dbReference type="GO" id="GO:0005524">
    <property type="term" value="F:ATP binding"/>
    <property type="evidence" value="ECO:0007669"/>
    <property type="project" value="UniProtKB-KW"/>
</dbReference>
<keyword evidence="13" id="KW-0289">Folate biosynthesis</keyword>
<protein>
    <recommendedName>
        <fullName evidence="7">Dihydrofolate synthase/folylpolyglutamate synthase</fullName>
        <ecNumber evidence="5">6.3.2.12</ecNumber>
        <ecNumber evidence="6">6.3.2.17</ecNumber>
    </recommendedName>
    <alternativeName>
        <fullName evidence="16">Folylpoly-gamma-glutamate synthetase-dihydrofolate synthetase</fullName>
    </alternativeName>
    <alternativeName>
        <fullName evidence="14">Folylpolyglutamate synthetase</fullName>
    </alternativeName>
    <alternativeName>
        <fullName evidence="15">Tetrahydrofolylpolyglutamate synthase</fullName>
    </alternativeName>
</protein>
<sequence>METQHSFSGSKDVFEYISGFINLEKGQTSRSFRLDRMEILAKAAGNPEKSAPVIHIAGSKGKGSVTAMISSILSAAGFRTARYSSPHIEDYRERITLDREFFGETVYTEAGNELRRILESLNRPETEGYQLFDPSAGEEPTFFELFTLYFFLCARNARCDAMAVETGMGGRLDATNIVDPLASVITAIELEHTEYLGNTLEKIAGEKAGIVKPGRPVVLAEQESRVLDVFRNAAGEKYAPLLYVPDIAVPENIRVTGTGTSFTVRFLKTPLFPEPLNLWVPLPGAIQARNGIQAILAAKTAFPDISAEAVEQGLRSVYLPGRFETVSRDPLFIIDGAHTPKSIELTRRTFTDLYGSGGILLFGCAAGKDAGSMAELLLPFFSRIIITTPGTFKASNPQEIFGIFKSKGGTGSAAKLELIADTSRAVEQALAAGRNEGLPILGTGSFYLAAEIRRALKGRSPEF</sequence>
<dbReference type="EC" id="6.3.2.17" evidence="6"/>
<dbReference type="GO" id="GO:0046656">
    <property type="term" value="P:folic acid biosynthetic process"/>
    <property type="evidence" value="ECO:0007669"/>
    <property type="project" value="UniProtKB-KW"/>
</dbReference>
<keyword evidence="25" id="KW-1185">Reference proteome</keyword>
<dbReference type="Gene3D" id="3.90.190.20">
    <property type="entry name" value="Mur ligase, C-terminal domain"/>
    <property type="match status" value="1"/>
</dbReference>
<comment type="catalytic activity">
    <reaction evidence="18">
        <text>10-formyltetrahydrofolyl-(gamma-L-Glu)(n) + L-glutamate + ATP = 10-formyltetrahydrofolyl-(gamma-L-Glu)(n+1) + ADP + phosphate + H(+)</text>
        <dbReference type="Rhea" id="RHEA:51904"/>
        <dbReference type="Rhea" id="RHEA-COMP:13088"/>
        <dbReference type="Rhea" id="RHEA-COMP:14300"/>
        <dbReference type="ChEBI" id="CHEBI:15378"/>
        <dbReference type="ChEBI" id="CHEBI:29985"/>
        <dbReference type="ChEBI" id="CHEBI:30616"/>
        <dbReference type="ChEBI" id="CHEBI:43474"/>
        <dbReference type="ChEBI" id="CHEBI:134413"/>
        <dbReference type="ChEBI" id="CHEBI:456216"/>
        <dbReference type="EC" id="6.3.2.17"/>
    </reaction>
</comment>
<dbReference type="InterPro" id="IPR013221">
    <property type="entry name" value="Mur_ligase_cen"/>
</dbReference>
<dbReference type="InterPro" id="IPR004101">
    <property type="entry name" value="Mur_ligase_C"/>
</dbReference>
<comment type="similarity">
    <text evidence="4 21">Belongs to the folylpolyglutamate synthase family.</text>
</comment>
<dbReference type="PANTHER" id="PTHR11136:SF0">
    <property type="entry name" value="DIHYDROFOLATE SYNTHETASE-RELATED"/>
    <property type="match status" value="1"/>
</dbReference>
<evidence type="ECO:0000313" key="25">
    <source>
        <dbReference type="Proteomes" id="UP000595917"/>
    </source>
</evidence>
<dbReference type="GO" id="GO:0004326">
    <property type="term" value="F:tetrahydrofolylpolyglutamate synthase activity"/>
    <property type="evidence" value="ECO:0007669"/>
    <property type="project" value="UniProtKB-EC"/>
</dbReference>
<keyword evidence="9" id="KW-0479">Metal-binding</keyword>
<evidence type="ECO:0000256" key="14">
    <source>
        <dbReference type="ARBA" id="ARBA00030048"/>
    </source>
</evidence>
<evidence type="ECO:0000256" key="20">
    <source>
        <dbReference type="ARBA" id="ARBA00049161"/>
    </source>
</evidence>
<evidence type="ECO:0000256" key="13">
    <source>
        <dbReference type="ARBA" id="ARBA00022909"/>
    </source>
</evidence>
<dbReference type="GO" id="GO:0046872">
    <property type="term" value="F:metal ion binding"/>
    <property type="evidence" value="ECO:0007669"/>
    <property type="project" value="UniProtKB-KW"/>
</dbReference>
<dbReference type="EMBL" id="CP067089">
    <property type="protein sequence ID" value="QQO08041.1"/>
    <property type="molecule type" value="Genomic_DNA"/>
</dbReference>
<organism evidence="24 25">
    <name type="scientific">Breznakiella homolactica</name>
    <dbReference type="NCBI Taxonomy" id="2798577"/>
    <lineage>
        <taxon>Bacteria</taxon>
        <taxon>Pseudomonadati</taxon>
        <taxon>Spirochaetota</taxon>
        <taxon>Spirochaetia</taxon>
        <taxon>Spirochaetales</taxon>
        <taxon>Breznakiellaceae</taxon>
        <taxon>Breznakiella</taxon>
    </lineage>
</organism>
<feature type="domain" description="Mur ligase central" evidence="23">
    <location>
        <begin position="127"/>
        <end position="297"/>
    </location>
</feature>
<evidence type="ECO:0000256" key="7">
    <source>
        <dbReference type="ARBA" id="ARBA00019357"/>
    </source>
</evidence>
<evidence type="ECO:0000256" key="10">
    <source>
        <dbReference type="ARBA" id="ARBA00022741"/>
    </source>
</evidence>
<comment type="pathway">
    <text evidence="2">Cofactor biosynthesis; tetrahydrofolate biosynthesis; 7,8-dihydrofolate from 2-amino-4-hydroxy-6-hydroxymethyl-7,8-dihydropteridine diphosphate and 4-aminobenzoate: step 2/2.</text>
</comment>
<dbReference type="SUPFAM" id="SSF53244">
    <property type="entry name" value="MurD-like peptide ligases, peptide-binding domain"/>
    <property type="match status" value="1"/>
</dbReference>
<evidence type="ECO:0000256" key="2">
    <source>
        <dbReference type="ARBA" id="ARBA00004799"/>
    </source>
</evidence>
<evidence type="ECO:0000256" key="16">
    <source>
        <dbReference type="ARBA" id="ARBA00032510"/>
    </source>
</evidence>
<dbReference type="SUPFAM" id="SSF53623">
    <property type="entry name" value="MurD-like peptide ligases, catalytic domain"/>
    <property type="match status" value="1"/>
</dbReference>
<dbReference type="InterPro" id="IPR001645">
    <property type="entry name" value="Folylpolyglutamate_synth"/>
</dbReference>
<accession>A0A7T7XKJ0</accession>
<keyword evidence="8 21" id="KW-0436">Ligase</keyword>
<evidence type="ECO:0000256" key="11">
    <source>
        <dbReference type="ARBA" id="ARBA00022840"/>
    </source>
</evidence>
<comment type="function">
    <text evidence="1">Functions in two distinct reactions of the de novo folate biosynthetic pathway. Catalyzes the addition of a glutamate residue to dihydropteroate (7,8-dihydropteroate or H2Pte) to form dihydrofolate (7,8-dihydrofolate monoglutamate or H2Pte-Glu). Also catalyzes successive additions of L-glutamate to tetrahydrofolate or 10-formyltetrahydrofolate or 5,10-methylenetetrahydrofolate, leading to folylpolyglutamate derivatives.</text>
</comment>
<dbReference type="Pfam" id="PF02875">
    <property type="entry name" value="Mur_ligase_C"/>
    <property type="match status" value="1"/>
</dbReference>
<dbReference type="NCBIfam" id="TIGR01499">
    <property type="entry name" value="folC"/>
    <property type="match status" value="1"/>
</dbReference>
<evidence type="ECO:0000256" key="3">
    <source>
        <dbReference type="ARBA" id="ARBA00005150"/>
    </source>
</evidence>
<evidence type="ECO:0000256" key="1">
    <source>
        <dbReference type="ARBA" id="ARBA00002714"/>
    </source>
</evidence>
<keyword evidence="12" id="KW-0460">Magnesium</keyword>
<evidence type="ECO:0000256" key="5">
    <source>
        <dbReference type="ARBA" id="ARBA00013023"/>
    </source>
</evidence>
<dbReference type="Gene3D" id="3.40.1190.10">
    <property type="entry name" value="Mur-like, catalytic domain"/>
    <property type="match status" value="1"/>
</dbReference>
<evidence type="ECO:0000256" key="15">
    <source>
        <dbReference type="ARBA" id="ARBA00030592"/>
    </source>
</evidence>
<dbReference type="GO" id="GO:0005737">
    <property type="term" value="C:cytoplasm"/>
    <property type="evidence" value="ECO:0007669"/>
    <property type="project" value="TreeGrafter"/>
</dbReference>
<evidence type="ECO:0000256" key="19">
    <source>
        <dbReference type="ARBA" id="ARBA00049035"/>
    </source>
</evidence>
<dbReference type="RefSeq" id="WP_215625347.1">
    <property type="nucleotide sequence ID" value="NZ_CP067089.2"/>
</dbReference>
<evidence type="ECO:0000256" key="4">
    <source>
        <dbReference type="ARBA" id="ARBA00008276"/>
    </source>
</evidence>
<dbReference type="InterPro" id="IPR036615">
    <property type="entry name" value="Mur_ligase_C_dom_sf"/>
</dbReference>
<evidence type="ECO:0000256" key="8">
    <source>
        <dbReference type="ARBA" id="ARBA00022598"/>
    </source>
</evidence>
<comment type="pathway">
    <text evidence="3">Cofactor biosynthesis; tetrahydrofolylpolyglutamate biosynthesis.</text>
</comment>
<dbReference type="InterPro" id="IPR036565">
    <property type="entry name" value="Mur-like_cat_sf"/>
</dbReference>
<dbReference type="Proteomes" id="UP000595917">
    <property type="component" value="Chromosome"/>
</dbReference>
<evidence type="ECO:0000256" key="17">
    <source>
        <dbReference type="ARBA" id="ARBA00047493"/>
    </source>
</evidence>
<evidence type="ECO:0000256" key="21">
    <source>
        <dbReference type="PIRNR" id="PIRNR001563"/>
    </source>
</evidence>
<proteinExistence type="inferred from homology"/>
<evidence type="ECO:0000256" key="18">
    <source>
        <dbReference type="ARBA" id="ARBA00047808"/>
    </source>
</evidence>